<evidence type="ECO:0000313" key="3">
    <source>
        <dbReference type="EMBL" id="WVX81046.1"/>
    </source>
</evidence>
<dbReference type="EMBL" id="CP137640">
    <property type="protein sequence ID" value="WVX81046.1"/>
    <property type="molecule type" value="Genomic_DNA"/>
</dbReference>
<dbReference type="Pfam" id="PF00534">
    <property type="entry name" value="Glycos_transf_1"/>
    <property type="match status" value="1"/>
</dbReference>
<name>A0ABZ2CD31_9BACI</name>
<sequence length="376" mass="43656">MKIMHINSYYGGGLFYKHLYDQQQDQGLEIDVYVPASTAVNLANLNLGDYTTVSTNHHKYDRFFFHLKHHKILKDIKEKFTIKDYDMIHAHSLFSNGYISYKLKQEFGIPYTVAIRNTDVNYFFKYMIHLRKLGVRILKEAESIICLSEPYKNTVIERYVPEHLTCKIDRKVRILPNGIDEFWFKNRNHDKESPRKDNLKLVYAGAVNKRKNVLTTIKAVELLRKRGYGVTFTVVGRMEDTKIHQKLTSLPYVQYIEPVPKEELIDIYRANDIFVMPSISETFGLVYPEAMSQGLPVIYSKGQGFDGQFDDGVVGYSVTSTSAEEIADRIEDILGNYEVLSGHCVKKVNQFHWKRISEEYLDLYSQIMGHSECISL</sequence>
<dbReference type="Pfam" id="PF13439">
    <property type="entry name" value="Glyco_transf_4"/>
    <property type="match status" value="1"/>
</dbReference>
<organism evidence="3 4">
    <name type="scientific">Niallia oryzisoli</name>
    <dbReference type="NCBI Taxonomy" id="1737571"/>
    <lineage>
        <taxon>Bacteria</taxon>
        <taxon>Bacillati</taxon>
        <taxon>Bacillota</taxon>
        <taxon>Bacilli</taxon>
        <taxon>Bacillales</taxon>
        <taxon>Bacillaceae</taxon>
        <taxon>Niallia</taxon>
    </lineage>
</organism>
<dbReference type="PANTHER" id="PTHR45947">
    <property type="entry name" value="SULFOQUINOVOSYL TRANSFERASE SQD2"/>
    <property type="match status" value="1"/>
</dbReference>
<keyword evidence="3" id="KW-0328">Glycosyltransferase</keyword>
<protein>
    <submittedName>
        <fullName evidence="3">Glycosyltransferase family 4 protein</fullName>
        <ecNumber evidence="3">2.4.-.-</ecNumber>
    </submittedName>
</protein>
<dbReference type="Proteomes" id="UP001357223">
    <property type="component" value="Chromosome"/>
</dbReference>
<dbReference type="PANTHER" id="PTHR45947:SF3">
    <property type="entry name" value="SULFOQUINOVOSYL TRANSFERASE SQD2"/>
    <property type="match status" value="1"/>
</dbReference>
<dbReference type="CDD" id="cd03801">
    <property type="entry name" value="GT4_PimA-like"/>
    <property type="match status" value="1"/>
</dbReference>
<gene>
    <name evidence="3" type="ORF">R4Z09_28180</name>
</gene>
<feature type="domain" description="Glycosyl transferase family 1" evidence="1">
    <location>
        <begin position="186"/>
        <end position="337"/>
    </location>
</feature>
<dbReference type="GO" id="GO:0016757">
    <property type="term" value="F:glycosyltransferase activity"/>
    <property type="evidence" value="ECO:0007669"/>
    <property type="project" value="UniProtKB-KW"/>
</dbReference>
<evidence type="ECO:0000259" key="1">
    <source>
        <dbReference type="Pfam" id="PF00534"/>
    </source>
</evidence>
<dbReference type="RefSeq" id="WP_338449976.1">
    <property type="nucleotide sequence ID" value="NZ_CP137640.1"/>
</dbReference>
<dbReference type="Gene3D" id="3.40.50.2000">
    <property type="entry name" value="Glycogen Phosphorylase B"/>
    <property type="match status" value="2"/>
</dbReference>
<evidence type="ECO:0000313" key="4">
    <source>
        <dbReference type="Proteomes" id="UP001357223"/>
    </source>
</evidence>
<keyword evidence="3" id="KW-0808">Transferase</keyword>
<dbReference type="InterPro" id="IPR001296">
    <property type="entry name" value="Glyco_trans_1"/>
</dbReference>
<dbReference type="SUPFAM" id="SSF53756">
    <property type="entry name" value="UDP-Glycosyltransferase/glycogen phosphorylase"/>
    <property type="match status" value="1"/>
</dbReference>
<dbReference type="EC" id="2.4.-.-" evidence="3"/>
<accession>A0ABZ2CD31</accession>
<proteinExistence type="predicted"/>
<feature type="domain" description="Glycosyltransferase subfamily 4-like N-terminal" evidence="2">
    <location>
        <begin position="15"/>
        <end position="180"/>
    </location>
</feature>
<keyword evidence="4" id="KW-1185">Reference proteome</keyword>
<dbReference type="InterPro" id="IPR050194">
    <property type="entry name" value="Glycosyltransferase_grp1"/>
</dbReference>
<evidence type="ECO:0000259" key="2">
    <source>
        <dbReference type="Pfam" id="PF13439"/>
    </source>
</evidence>
<dbReference type="InterPro" id="IPR028098">
    <property type="entry name" value="Glyco_trans_4-like_N"/>
</dbReference>
<reference evidence="3 4" key="1">
    <citation type="submission" date="2023-10" db="EMBL/GenBank/DDBJ databases">
        <title>Niallia locisalis sp.nov. isolated from a salt pond sample.</title>
        <authorList>
            <person name="Li X.-J."/>
            <person name="Dong L."/>
        </authorList>
    </citation>
    <scope>NUCLEOTIDE SEQUENCE [LARGE SCALE GENOMIC DNA]</scope>
    <source>
        <strain evidence="3 4">DSM 29761</strain>
    </source>
</reference>